<dbReference type="VEuPathDB" id="FungiDB:ACJ73_10299"/>
<feature type="region of interest" description="Disordered" evidence="1">
    <location>
        <begin position="120"/>
        <end position="184"/>
    </location>
</feature>
<reference evidence="2 3" key="1">
    <citation type="submission" date="2015-08" db="EMBL/GenBank/DDBJ databases">
        <title>Emmonsia species relationships and genome sequence.</title>
        <authorList>
            <person name="Cuomo C.A."/>
            <person name="Schwartz I.S."/>
            <person name="Kenyon C."/>
            <person name="De Hoog G.S."/>
            <person name="Govender N.P."/>
            <person name="Botha A."/>
            <person name="Moreno L."/>
            <person name="De Vries M."/>
            <person name="Munoz J.F."/>
            <person name="Stielow J.B."/>
        </authorList>
    </citation>
    <scope>NUCLEOTIDE SEQUENCE [LARGE SCALE GENOMIC DNA]</scope>
    <source>
        <strain evidence="2 3">EI222</strain>
    </source>
</reference>
<comment type="caution">
    <text evidence="2">The sequence shown here is derived from an EMBL/GenBank/DDBJ whole genome shotgun (WGS) entry which is preliminary data.</text>
</comment>
<dbReference type="EMBL" id="LGTZ01003691">
    <property type="protein sequence ID" value="OJD09456.1"/>
    <property type="molecule type" value="Genomic_DNA"/>
</dbReference>
<evidence type="ECO:0000256" key="1">
    <source>
        <dbReference type="SAM" id="MobiDB-lite"/>
    </source>
</evidence>
<feature type="region of interest" description="Disordered" evidence="1">
    <location>
        <begin position="36"/>
        <end position="76"/>
    </location>
</feature>
<sequence>MWSPLEDAAFPQWHLVDEDENDAAAEVEPRLLILNPHVVKSKGRPTGSTNRVRSSQAQQQHERSSHRDLSAFEPITAAPRYHSKTSWFLGPVLDSAQETNIPSAQVPSLPQATSTLFNSLPAASQQPQPEPQSRQPAQITRRRQRRDANASLAPAKPRAPGRPRTEDDGTVAKVPREMTGILRF</sequence>
<protein>
    <submittedName>
        <fullName evidence="2">Uncharacterized protein</fullName>
    </submittedName>
</protein>
<gene>
    <name evidence="2" type="ORF">ACJ73_10299</name>
</gene>
<feature type="compositionally biased region" description="Polar residues" evidence="1">
    <location>
        <begin position="46"/>
        <end position="59"/>
    </location>
</feature>
<dbReference type="AlphaFoldDB" id="A0A1J9NZB5"/>
<proteinExistence type="predicted"/>
<dbReference type="Proteomes" id="UP000242791">
    <property type="component" value="Unassembled WGS sequence"/>
</dbReference>
<feature type="compositionally biased region" description="Low complexity" evidence="1">
    <location>
        <begin position="120"/>
        <end position="138"/>
    </location>
</feature>
<keyword evidence="3" id="KW-1185">Reference proteome</keyword>
<dbReference type="STRING" id="1658174.A0A1J9NZB5"/>
<accession>A0A1J9NZB5</accession>
<evidence type="ECO:0000313" key="2">
    <source>
        <dbReference type="EMBL" id="OJD09456.1"/>
    </source>
</evidence>
<name>A0A1J9NZB5_9EURO</name>
<organism evidence="2 3">
    <name type="scientific">Blastomyces percursus</name>
    <dbReference type="NCBI Taxonomy" id="1658174"/>
    <lineage>
        <taxon>Eukaryota</taxon>
        <taxon>Fungi</taxon>
        <taxon>Dikarya</taxon>
        <taxon>Ascomycota</taxon>
        <taxon>Pezizomycotina</taxon>
        <taxon>Eurotiomycetes</taxon>
        <taxon>Eurotiomycetidae</taxon>
        <taxon>Onygenales</taxon>
        <taxon>Ajellomycetaceae</taxon>
        <taxon>Blastomyces</taxon>
    </lineage>
</organism>
<evidence type="ECO:0000313" key="3">
    <source>
        <dbReference type="Proteomes" id="UP000242791"/>
    </source>
</evidence>
<dbReference type="OrthoDB" id="1421156at2759"/>
<feature type="compositionally biased region" description="Basic and acidic residues" evidence="1">
    <location>
        <begin position="60"/>
        <end position="70"/>
    </location>
</feature>